<protein>
    <submittedName>
        <fullName evidence="1">Uncharacterized protein</fullName>
    </submittedName>
</protein>
<sequence>MGEVAHDGTAFERSEQEPKFAVIRRSLAERS</sequence>
<gene>
    <name evidence="1" type="ORF">NK6_6649</name>
</gene>
<accession>A0A0E3VVV1</accession>
<organism evidence="1 2">
    <name type="scientific">Bradyrhizobium diazoefficiens</name>
    <dbReference type="NCBI Taxonomy" id="1355477"/>
    <lineage>
        <taxon>Bacteria</taxon>
        <taxon>Pseudomonadati</taxon>
        <taxon>Pseudomonadota</taxon>
        <taxon>Alphaproteobacteria</taxon>
        <taxon>Hyphomicrobiales</taxon>
        <taxon>Nitrobacteraceae</taxon>
        <taxon>Bradyrhizobium</taxon>
    </lineage>
</organism>
<dbReference type="Proteomes" id="UP000063308">
    <property type="component" value="Chromosome"/>
</dbReference>
<evidence type="ECO:0000313" key="2">
    <source>
        <dbReference type="Proteomes" id="UP000063308"/>
    </source>
</evidence>
<proteinExistence type="predicted"/>
<name>A0A0E3VVV1_9BRAD</name>
<dbReference type="EMBL" id="AP014685">
    <property type="protein sequence ID" value="BAR59800.1"/>
    <property type="molecule type" value="Genomic_DNA"/>
</dbReference>
<reference evidence="1 2" key="1">
    <citation type="submission" date="2014-11" db="EMBL/GenBank/DDBJ databases">
        <title>Symbiosis island explosion on the genome of extra-slow-growing strains of soybean bradyrhizobia with massive insertion sequences.</title>
        <authorList>
            <person name="Iida T."/>
            <person name="Minamisawa K."/>
        </authorList>
    </citation>
    <scope>NUCLEOTIDE SEQUENCE [LARGE SCALE GENOMIC DNA]</scope>
    <source>
        <strain evidence="1 2">NK6</strain>
    </source>
</reference>
<dbReference type="AlphaFoldDB" id="A0A0E3VVV1"/>
<evidence type="ECO:0000313" key="1">
    <source>
        <dbReference type="EMBL" id="BAR59800.1"/>
    </source>
</evidence>